<gene>
    <name evidence="1" type="ORF">VP01_7373g1</name>
</gene>
<reference evidence="1 2" key="1">
    <citation type="submission" date="2015-08" db="EMBL/GenBank/DDBJ databases">
        <title>Next Generation Sequencing and Analysis of the Genome of Puccinia sorghi L Schw, the Causal Agent of Maize Common Rust.</title>
        <authorList>
            <person name="Rochi L."/>
            <person name="Burguener G."/>
            <person name="Darino M."/>
            <person name="Turjanski A."/>
            <person name="Kreff E."/>
            <person name="Dieguez M.J."/>
            <person name="Sacco F."/>
        </authorList>
    </citation>
    <scope>NUCLEOTIDE SEQUENCE [LARGE SCALE GENOMIC DNA]</scope>
    <source>
        <strain evidence="1 2">RO10H11247</strain>
    </source>
</reference>
<comment type="caution">
    <text evidence="1">The sequence shown here is derived from an EMBL/GenBank/DDBJ whole genome shotgun (WGS) entry which is preliminary data.</text>
</comment>
<dbReference type="Proteomes" id="UP000037035">
    <property type="component" value="Unassembled WGS sequence"/>
</dbReference>
<feature type="non-terminal residue" evidence="1">
    <location>
        <position position="70"/>
    </location>
</feature>
<accession>A0A0L6UEU7</accession>
<organism evidence="1 2">
    <name type="scientific">Puccinia sorghi</name>
    <dbReference type="NCBI Taxonomy" id="27349"/>
    <lineage>
        <taxon>Eukaryota</taxon>
        <taxon>Fungi</taxon>
        <taxon>Dikarya</taxon>
        <taxon>Basidiomycota</taxon>
        <taxon>Pucciniomycotina</taxon>
        <taxon>Pucciniomycetes</taxon>
        <taxon>Pucciniales</taxon>
        <taxon>Pucciniaceae</taxon>
        <taxon>Puccinia</taxon>
    </lineage>
</organism>
<proteinExistence type="predicted"/>
<dbReference type="AlphaFoldDB" id="A0A0L6UEU7"/>
<protein>
    <submittedName>
        <fullName evidence="1">Uncharacterized protein</fullName>
    </submittedName>
</protein>
<dbReference type="OrthoDB" id="3049395at2759"/>
<dbReference type="EMBL" id="LAVV01012798">
    <property type="protein sequence ID" value="KNZ46310.1"/>
    <property type="molecule type" value="Genomic_DNA"/>
</dbReference>
<evidence type="ECO:0000313" key="2">
    <source>
        <dbReference type="Proteomes" id="UP000037035"/>
    </source>
</evidence>
<name>A0A0L6UEU7_9BASI</name>
<evidence type="ECO:0000313" key="1">
    <source>
        <dbReference type="EMBL" id="KNZ46310.1"/>
    </source>
</evidence>
<keyword evidence="2" id="KW-1185">Reference proteome</keyword>
<sequence>MVTGLIASLRSIETLPKPKQDQRWLKNTRGITLSCTEGKILLTILSTKISKKSEKDNFFSKPQAGFRKGR</sequence>
<dbReference type="VEuPathDB" id="FungiDB:VP01_7373g1"/>